<evidence type="ECO:0000256" key="1">
    <source>
        <dbReference type="ARBA" id="ARBA00001936"/>
    </source>
</evidence>
<dbReference type="EMBL" id="JBHSSL010000041">
    <property type="protein sequence ID" value="MFC6170406.1"/>
    <property type="molecule type" value="Genomic_DNA"/>
</dbReference>
<gene>
    <name evidence="6" type="ORF">ACFQGP_07440</name>
</gene>
<sequence>MNHLQNLQNWLAANHYDVAYISNPTNVAYFSGFFADPEERVQALLVFPDQDPFFFGPQLEVEAVKASGWTYPAYGYLDHEKPFALIAEQVKHRQAQPKRWAIEKDDLPFGRYEILQQAFPEASFPGDASRFIEQAKLIKTPAEIAEMVAAGKEADYAFEVGFKAIQAGRTEQEVVAEIEYALMKRGVMQMSFDTIVQAGANAADPHGDPKATKIQPDELVLFDLGTVHNGYMSDATRTVAFGQPSAKALDIHKVCLEAQLTAQAAAKPGLTAAKLDHIARSVIEKAGYGDYFIHRLGHGIGTSTHEFPSIMEGNDMELQPGMCFSIEPGIYIPGVAGVRIEDCIHITATGNEPFTHTPKELQYIKN</sequence>
<dbReference type="Proteomes" id="UP001596289">
    <property type="component" value="Unassembled WGS sequence"/>
</dbReference>
<organism evidence="6 7">
    <name type="scientific">Loigolactobacillus jiayinensis</name>
    <dbReference type="NCBI Taxonomy" id="2486016"/>
    <lineage>
        <taxon>Bacteria</taxon>
        <taxon>Bacillati</taxon>
        <taxon>Bacillota</taxon>
        <taxon>Bacilli</taxon>
        <taxon>Lactobacillales</taxon>
        <taxon>Lactobacillaceae</taxon>
        <taxon>Loigolactobacillus</taxon>
    </lineage>
</organism>
<dbReference type="Gene3D" id="3.40.350.10">
    <property type="entry name" value="Creatinase/prolidase N-terminal domain"/>
    <property type="match status" value="1"/>
</dbReference>
<dbReference type="InterPro" id="IPR029149">
    <property type="entry name" value="Creatin/AminoP/Spt16_N"/>
</dbReference>
<dbReference type="Pfam" id="PF01321">
    <property type="entry name" value="Creatinase_N"/>
    <property type="match status" value="1"/>
</dbReference>
<comment type="caution">
    <text evidence="6">The sequence shown here is derived from an EMBL/GenBank/DDBJ whole genome shotgun (WGS) entry which is preliminary data.</text>
</comment>
<dbReference type="PANTHER" id="PTHR46112:SF10">
    <property type="entry name" value="DIPEPTIDASE YKVY-RELATED"/>
    <property type="match status" value="1"/>
</dbReference>
<comment type="similarity">
    <text evidence="2">Belongs to the peptidase M24B family.</text>
</comment>
<feature type="domain" description="Creatinase N-terminal" evidence="5">
    <location>
        <begin position="4"/>
        <end position="133"/>
    </location>
</feature>
<name>A0ABW1RE87_9LACO</name>
<evidence type="ECO:0000313" key="6">
    <source>
        <dbReference type="EMBL" id="MFC6170406.1"/>
    </source>
</evidence>
<dbReference type="RefSeq" id="WP_125553406.1">
    <property type="nucleotide sequence ID" value="NZ_JBHSSL010000041.1"/>
</dbReference>
<accession>A0ABW1RE87</accession>
<evidence type="ECO:0000259" key="4">
    <source>
        <dbReference type="Pfam" id="PF00557"/>
    </source>
</evidence>
<evidence type="ECO:0000256" key="3">
    <source>
        <dbReference type="ARBA" id="ARBA00023211"/>
    </source>
</evidence>
<dbReference type="Pfam" id="PF00557">
    <property type="entry name" value="Peptidase_M24"/>
    <property type="match status" value="1"/>
</dbReference>
<reference evidence="7" key="1">
    <citation type="journal article" date="2019" name="Int. J. Syst. Evol. Microbiol.">
        <title>The Global Catalogue of Microorganisms (GCM) 10K type strain sequencing project: providing services to taxonomists for standard genome sequencing and annotation.</title>
        <authorList>
            <consortium name="The Broad Institute Genomics Platform"/>
            <consortium name="The Broad Institute Genome Sequencing Center for Infectious Disease"/>
            <person name="Wu L."/>
            <person name="Ma J."/>
        </authorList>
    </citation>
    <scope>NUCLEOTIDE SEQUENCE [LARGE SCALE GENOMIC DNA]</scope>
    <source>
        <strain evidence="7">CCM 8904</strain>
    </source>
</reference>
<keyword evidence="7" id="KW-1185">Reference proteome</keyword>
<proteinExistence type="inferred from homology"/>
<evidence type="ECO:0000256" key="2">
    <source>
        <dbReference type="ARBA" id="ARBA00008766"/>
    </source>
</evidence>
<dbReference type="PANTHER" id="PTHR46112">
    <property type="entry name" value="AMINOPEPTIDASE"/>
    <property type="match status" value="1"/>
</dbReference>
<dbReference type="SUPFAM" id="SSF53092">
    <property type="entry name" value="Creatinase/prolidase N-terminal domain"/>
    <property type="match status" value="1"/>
</dbReference>
<dbReference type="InterPro" id="IPR036005">
    <property type="entry name" value="Creatinase/aminopeptidase-like"/>
</dbReference>
<dbReference type="InterPro" id="IPR050659">
    <property type="entry name" value="Peptidase_M24B"/>
</dbReference>
<dbReference type="Gene3D" id="3.90.230.10">
    <property type="entry name" value="Creatinase/methionine aminopeptidase superfamily"/>
    <property type="match status" value="1"/>
</dbReference>
<protein>
    <submittedName>
        <fullName evidence="6">M24 family metallopeptidase</fullName>
    </submittedName>
</protein>
<evidence type="ECO:0000313" key="7">
    <source>
        <dbReference type="Proteomes" id="UP001596289"/>
    </source>
</evidence>
<keyword evidence="3" id="KW-0464">Manganese</keyword>
<dbReference type="SUPFAM" id="SSF55920">
    <property type="entry name" value="Creatinase/aminopeptidase"/>
    <property type="match status" value="1"/>
</dbReference>
<dbReference type="InterPro" id="IPR000994">
    <property type="entry name" value="Pept_M24"/>
</dbReference>
<comment type="cofactor">
    <cofactor evidence="1">
        <name>Mn(2+)</name>
        <dbReference type="ChEBI" id="CHEBI:29035"/>
    </cofactor>
</comment>
<evidence type="ECO:0000259" key="5">
    <source>
        <dbReference type="Pfam" id="PF01321"/>
    </source>
</evidence>
<feature type="domain" description="Peptidase M24" evidence="4">
    <location>
        <begin position="146"/>
        <end position="348"/>
    </location>
</feature>
<dbReference type="InterPro" id="IPR000587">
    <property type="entry name" value="Creatinase_N"/>
</dbReference>
<dbReference type="CDD" id="cd01092">
    <property type="entry name" value="APP-like"/>
    <property type="match status" value="1"/>
</dbReference>